<dbReference type="PANTHER" id="PTHR47506:SF1">
    <property type="entry name" value="HTH-TYPE TRANSCRIPTIONAL REGULATOR YJDC"/>
    <property type="match status" value="1"/>
</dbReference>
<gene>
    <name evidence="6" type="ORF">CYFUS_007569</name>
</gene>
<keyword evidence="3" id="KW-0804">Transcription</keyword>
<dbReference type="PANTHER" id="PTHR47506">
    <property type="entry name" value="TRANSCRIPTIONAL REGULATORY PROTEIN"/>
    <property type="match status" value="1"/>
</dbReference>
<dbReference type="InterPro" id="IPR001647">
    <property type="entry name" value="HTH_TetR"/>
</dbReference>
<keyword evidence="2 4" id="KW-0238">DNA-binding</keyword>
<feature type="domain" description="HTH tetR-type" evidence="5">
    <location>
        <begin position="9"/>
        <end position="69"/>
    </location>
</feature>
<sequence>MKEQKTTKVPPRERILAAAEELFYREGIRGVGVEAIAARAETTKMALYRHFESKDALVTEWLRLEAAREEGVLERLAAEHPGDPRAQLLGWAKYIAERLSGESDRGCPFLNSVAELPDRNHPGRQVIEAHKSAYTRRVGALCAQAGIPEPEAAASEFIFVIDGAQVCAQNMDKENAGERLLRIVRRLLEEAPRPAAPRR</sequence>
<evidence type="ECO:0000313" key="6">
    <source>
        <dbReference type="EMBL" id="ATB42092.1"/>
    </source>
</evidence>
<dbReference type="Proteomes" id="UP000217257">
    <property type="component" value="Chromosome"/>
</dbReference>
<dbReference type="Pfam" id="PF00440">
    <property type="entry name" value="TetR_N"/>
    <property type="match status" value="1"/>
</dbReference>
<reference evidence="6" key="1">
    <citation type="submission" date="2017-06" db="EMBL/GenBank/DDBJ databases">
        <title>Sequencing and comparative analysis of myxobacterial genomes.</title>
        <authorList>
            <person name="Rupp O."/>
            <person name="Goesmann A."/>
            <person name="Sogaard-Andersen L."/>
        </authorList>
    </citation>
    <scope>NUCLEOTIDE SEQUENCE [LARGE SCALE GENOMIC DNA]</scope>
    <source>
        <strain evidence="6">DSM 52655</strain>
    </source>
</reference>
<dbReference type="PRINTS" id="PR00455">
    <property type="entry name" value="HTHTETR"/>
</dbReference>
<organism evidence="6">
    <name type="scientific">Cystobacter fuscus</name>
    <dbReference type="NCBI Taxonomy" id="43"/>
    <lineage>
        <taxon>Bacteria</taxon>
        <taxon>Pseudomonadati</taxon>
        <taxon>Myxococcota</taxon>
        <taxon>Myxococcia</taxon>
        <taxon>Myxococcales</taxon>
        <taxon>Cystobacterineae</taxon>
        <taxon>Archangiaceae</taxon>
        <taxon>Cystobacter</taxon>
    </lineage>
</organism>
<dbReference type="AlphaFoldDB" id="A0A250JF22"/>
<evidence type="ECO:0000256" key="2">
    <source>
        <dbReference type="ARBA" id="ARBA00023125"/>
    </source>
</evidence>
<evidence type="ECO:0000256" key="3">
    <source>
        <dbReference type="ARBA" id="ARBA00023163"/>
    </source>
</evidence>
<feature type="DNA-binding region" description="H-T-H motif" evidence="4">
    <location>
        <begin position="32"/>
        <end position="51"/>
    </location>
</feature>
<accession>A0A250JF22</accession>
<evidence type="ECO:0000256" key="4">
    <source>
        <dbReference type="PROSITE-ProRule" id="PRU00335"/>
    </source>
</evidence>
<keyword evidence="1" id="KW-0805">Transcription regulation</keyword>
<dbReference type="KEGG" id="cfus:CYFUS_007569"/>
<dbReference type="SUPFAM" id="SSF48498">
    <property type="entry name" value="Tetracyclin repressor-like, C-terminal domain"/>
    <property type="match status" value="1"/>
</dbReference>
<dbReference type="InterPro" id="IPR036271">
    <property type="entry name" value="Tet_transcr_reg_TetR-rel_C_sf"/>
</dbReference>
<dbReference type="SUPFAM" id="SSF46689">
    <property type="entry name" value="Homeodomain-like"/>
    <property type="match status" value="1"/>
</dbReference>
<name>A0A250JF22_9BACT</name>
<protein>
    <submittedName>
        <fullName evidence="6">TetR family transcriptional regulator</fullName>
    </submittedName>
</protein>
<dbReference type="EMBL" id="CP022098">
    <property type="protein sequence ID" value="ATB42092.1"/>
    <property type="molecule type" value="Genomic_DNA"/>
</dbReference>
<dbReference type="RefSeq" id="WP_095989700.1">
    <property type="nucleotide sequence ID" value="NZ_CP022098.1"/>
</dbReference>
<proteinExistence type="predicted"/>
<evidence type="ECO:0000259" key="5">
    <source>
        <dbReference type="PROSITE" id="PS50977"/>
    </source>
</evidence>
<evidence type="ECO:0000256" key="1">
    <source>
        <dbReference type="ARBA" id="ARBA00023015"/>
    </source>
</evidence>
<dbReference type="GO" id="GO:0003677">
    <property type="term" value="F:DNA binding"/>
    <property type="evidence" value="ECO:0007669"/>
    <property type="project" value="UniProtKB-UniRule"/>
</dbReference>
<dbReference type="InterPro" id="IPR009057">
    <property type="entry name" value="Homeodomain-like_sf"/>
</dbReference>
<dbReference type="PROSITE" id="PS50977">
    <property type="entry name" value="HTH_TETR_2"/>
    <property type="match status" value="1"/>
</dbReference>
<dbReference type="Gene3D" id="1.10.357.10">
    <property type="entry name" value="Tetracycline Repressor, domain 2"/>
    <property type="match status" value="1"/>
</dbReference>